<name>A0A4Q0YNA1_9GAMM</name>
<gene>
    <name evidence="1" type="ORF">CS022_22755</name>
</gene>
<proteinExistence type="predicted"/>
<protein>
    <submittedName>
        <fullName evidence="1">GpE family phage tail protein</fullName>
    </submittedName>
</protein>
<keyword evidence="2" id="KW-1185">Reference proteome</keyword>
<evidence type="ECO:0000313" key="2">
    <source>
        <dbReference type="Proteomes" id="UP000290287"/>
    </source>
</evidence>
<dbReference type="OrthoDB" id="8566531at2"/>
<evidence type="ECO:0000313" key="1">
    <source>
        <dbReference type="EMBL" id="RXJ70621.1"/>
    </source>
</evidence>
<dbReference type="EMBL" id="PEIB01000046">
    <property type="protein sequence ID" value="RXJ70621.1"/>
    <property type="molecule type" value="Genomic_DNA"/>
</dbReference>
<dbReference type="Proteomes" id="UP000290287">
    <property type="component" value="Unassembled WGS sequence"/>
</dbReference>
<reference evidence="1 2" key="1">
    <citation type="submission" date="2017-10" db="EMBL/GenBank/DDBJ databases">
        <title>Nyctiphanis sp. nov., isolated from the stomach of the euphausiid Nyctiphanes simplex (Hansen, 1911) in the Gulf of California.</title>
        <authorList>
            <person name="Gomez-Gil B."/>
            <person name="Aguilar-Mendez M."/>
            <person name="Lopez-Cortes A."/>
            <person name="Gomez-Gutierrez J."/>
            <person name="Roque A."/>
            <person name="Lang E."/>
            <person name="Gonzalez-Castillo A."/>
        </authorList>
    </citation>
    <scope>NUCLEOTIDE SEQUENCE [LARGE SCALE GENOMIC DNA]</scope>
    <source>
        <strain evidence="1 2">CAIM 600</strain>
    </source>
</reference>
<dbReference type="RefSeq" id="WP_129124184.1">
    <property type="nucleotide sequence ID" value="NZ_PEIB01000046.1"/>
</dbReference>
<dbReference type="Pfam" id="PF06528">
    <property type="entry name" value="Phage_P2_GpE"/>
    <property type="match status" value="1"/>
</dbReference>
<comment type="caution">
    <text evidence="1">The sequence shown here is derived from an EMBL/GenBank/DDBJ whole genome shotgun (WGS) entry which is preliminary data.</text>
</comment>
<dbReference type="AlphaFoldDB" id="A0A4Q0YNA1"/>
<dbReference type="InterPro" id="IPR009493">
    <property type="entry name" value="P2_GpE"/>
</dbReference>
<accession>A0A4Q0YNA1</accession>
<sequence>MGLCPGDHLFGVLADLATVFHWPPSELWELELADLSRWHREACKRAGGHHG</sequence>
<organism evidence="1 2">
    <name type="scientific">Veronia nyctiphanis</name>
    <dbReference type="NCBI Taxonomy" id="1278244"/>
    <lineage>
        <taxon>Bacteria</taxon>
        <taxon>Pseudomonadati</taxon>
        <taxon>Pseudomonadota</taxon>
        <taxon>Gammaproteobacteria</taxon>
        <taxon>Vibrionales</taxon>
        <taxon>Vibrionaceae</taxon>
        <taxon>Veronia</taxon>
    </lineage>
</organism>